<evidence type="ECO:0000256" key="1">
    <source>
        <dbReference type="ARBA" id="ARBA00001933"/>
    </source>
</evidence>
<keyword evidence="4" id="KW-0663">Pyridoxal phosphate</keyword>
<accession>A0A3B0XF81</accession>
<dbReference type="CDD" id="cd00609">
    <property type="entry name" value="AAT_like"/>
    <property type="match status" value="1"/>
</dbReference>
<evidence type="ECO:0000259" key="5">
    <source>
        <dbReference type="Pfam" id="PF00155"/>
    </source>
</evidence>
<dbReference type="InterPro" id="IPR015421">
    <property type="entry name" value="PyrdxlP-dep_Trfase_major"/>
</dbReference>
<evidence type="ECO:0000256" key="3">
    <source>
        <dbReference type="ARBA" id="ARBA00022679"/>
    </source>
</evidence>
<gene>
    <name evidence="6" type="ORF">MNBD_GAMMA11-948</name>
</gene>
<dbReference type="HAMAP" id="MF_01023">
    <property type="entry name" value="HisC_aminotrans_2"/>
    <property type="match status" value="1"/>
</dbReference>
<dbReference type="InterPro" id="IPR015424">
    <property type="entry name" value="PyrdxlP-dep_Trfase"/>
</dbReference>
<evidence type="ECO:0000256" key="4">
    <source>
        <dbReference type="ARBA" id="ARBA00022898"/>
    </source>
</evidence>
<sequence length="395" mass="43017">MQVSGRDIQADFLSENPMNPFLKNAVPGVQALHPYQPGKPVEALERELGICNAIKLASNENPLGPSTYAMKAAQAVIADINYYPDGAGHNLSAALAEKHQVDLSCITLGNGSNDILELIGRAFLAPGNSAVYSEYSFAVYPLVVQATGAQARVSRAYPADHLQMPYGHDLSAVLDLIDHSTRVVFIANPNNPTGTWFVPDELSAFLAKVDSDVVVVLDEAYYEYMPEELKPDSKTLLKKYKNLVITRTFSKIYGLAGLRIGYSVSHPNIADILNRVRQPFNTSMPAQAAALAAIDDQAHVANSVKLNTLGLKQYMAAFESQGLEYIPSIANFIAVDLKCEAMPVYDQLLREGVIVRPVASYNMPEHLRITIGAQSQNERVLNVLAKILKSAATDD</sequence>
<keyword evidence="3 6" id="KW-0808">Transferase</keyword>
<dbReference type="SUPFAM" id="SSF53383">
    <property type="entry name" value="PLP-dependent transferases"/>
    <property type="match status" value="1"/>
</dbReference>
<organism evidence="6">
    <name type="scientific">hydrothermal vent metagenome</name>
    <dbReference type="NCBI Taxonomy" id="652676"/>
    <lineage>
        <taxon>unclassified sequences</taxon>
        <taxon>metagenomes</taxon>
        <taxon>ecological metagenomes</taxon>
    </lineage>
</organism>
<dbReference type="Gene3D" id="3.90.1150.10">
    <property type="entry name" value="Aspartate Aminotransferase, domain 1"/>
    <property type="match status" value="1"/>
</dbReference>
<protein>
    <submittedName>
        <fullName evidence="6">Biosynthetic Aromatic amino acid aminotransferase beta</fullName>
        <ecNumber evidence="6">2.6.1.57</ecNumber>
    </submittedName>
</protein>
<dbReference type="AlphaFoldDB" id="A0A3B0XF81"/>
<evidence type="ECO:0000313" key="6">
    <source>
        <dbReference type="EMBL" id="VAW62092.1"/>
    </source>
</evidence>
<dbReference type="PANTHER" id="PTHR43643:SF3">
    <property type="entry name" value="HISTIDINOL-PHOSPHATE AMINOTRANSFERASE"/>
    <property type="match status" value="1"/>
</dbReference>
<dbReference type="PANTHER" id="PTHR43643">
    <property type="entry name" value="HISTIDINOL-PHOSPHATE AMINOTRANSFERASE 2"/>
    <property type="match status" value="1"/>
</dbReference>
<dbReference type="InterPro" id="IPR004839">
    <property type="entry name" value="Aminotransferase_I/II_large"/>
</dbReference>
<dbReference type="GO" id="GO:0000105">
    <property type="term" value="P:L-histidine biosynthetic process"/>
    <property type="evidence" value="ECO:0007669"/>
    <property type="project" value="InterPro"/>
</dbReference>
<dbReference type="InterPro" id="IPR015422">
    <property type="entry name" value="PyrdxlP-dep_Trfase_small"/>
</dbReference>
<reference evidence="6" key="1">
    <citation type="submission" date="2018-06" db="EMBL/GenBank/DDBJ databases">
        <authorList>
            <person name="Zhirakovskaya E."/>
        </authorList>
    </citation>
    <scope>NUCLEOTIDE SEQUENCE</scope>
</reference>
<dbReference type="EC" id="2.6.1.57" evidence="6"/>
<dbReference type="GO" id="GO:0030170">
    <property type="term" value="F:pyridoxal phosphate binding"/>
    <property type="evidence" value="ECO:0007669"/>
    <property type="project" value="InterPro"/>
</dbReference>
<dbReference type="InterPro" id="IPR005861">
    <property type="entry name" value="HisP_aminotrans"/>
</dbReference>
<dbReference type="GO" id="GO:0004400">
    <property type="term" value="F:histidinol-phosphate transaminase activity"/>
    <property type="evidence" value="ECO:0007669"/>
    <property type="project" value="InterPro"/>
</dbReference>
<dbReference type="Gene3D" id="3.40.640.10">
    <property type="entry name" value="Type I PLP-dependent aspartate aminotransferase-like (Major domain)"/>
    <property type="match status" value="1"/>
</dbReference>
<name>A0A3B0XF81_9ZZZZ</name>
<dbReference type="Pfam" id="PF00155">
    <property type="entry name" value="Aminotran_1_2"/>
    <property type="match status" value="1"/>
</dbReference>
<keyword evidence="2 6" id="KW-0032">Aminotransferase</keyword>
<feature type="domain" description="Aminotransferase class I/classII large" evidence="5">
    <location>
        <begin position="54"/>
        <end position="384"/>
    </location>
</feature>
<dbReference type="InterPro" id="IPR050106">
    <property type="entry name" value="HistidinolP_aminotransfase"/>
</dbReference>
<proteinExistence type="inferred from homology"/>
<comment type="cofactor">
    <cofactor evidence="1">
        <name>pyridoxal 5'-phosphate</name>
        <dbReference type="ChEBI" id="CHEBI:597326"/>
    </cofactor>
</comment>
<dbReference type="EMBL" id="UOFG01000163">
    <property type="protein sequence ID" value="VAW62092.1"/>
    <property type="molecule type" value="Genomic_DNA"/>
</dbReference>
<dbReference type="NCBIfam" id="TIGR01141">
    <property type="entry name" value="hisC"/>
    <property type="match status" value="1"/>
</dbReference>
<evidence type="ECO:0000256" key="2">
    <source>
        <dbReference type="ARBA" id="ARBA00022576"/>
    </source>
</evidence>